<keyword evidence="2" id="KW-1185">Reference proteome</keyword>
<gene>
    <name evidence="1" type="ORF">DPMN_141431</name>
</gene>
<dbReference type="AlphaFoldDB" id="A0A9D4G9D7"/>
<evidence type="ECO:0000313" key="2">
    <source>
        <dbReference type="Proteomes" id="UP000828390"/>
    </source>
</evidence>
<proteinExistence type="predicted"/>
<dbReference type="Proteomes" id="UP000828390">
    <property type="component" value="Unassembled WGS sequence"/>
</dbReference>
<accession>A0A9D4G9D7</accession>
<reference evidence="1" key="2">
    <citation type="submission" date="2020-11" db="EMBL/GenBank/DDBJ databases">
        <authorList>
            <person name="McCartney M.A."/>
            <person name="Auch B."/>
            <person name="Kono T."/>
            <person name="Mallez S."/>
            <person name="Becker A."/>
            <person name="Gohl D.M."/>
            <person name="Silverstein K.A.T."/>
            <person name="Koren S."/>
            <person name="Bechman K.B."/>
            <person name="Herman A."/>
            <person name="Abrahante J.E."/>
            <person name="Garbe J."/>
        </authorList>
    </citation>
    <scope>NUCLEOTIDE SEQUENCE</scope>
    <source>
        <strain evidence="1">Duluth1</strain>
        <tissue evidence="1">Whole animal</tissue>
    </source>
</reference>
<protein>
    <submittedName>
        <fullName evidence="1">Uncharacterized protein</fullName>
    </submittedName>
</protein>
<dbReference type="EMBL" id="JAIWYP010000006">
    <property type="protein sequence ID" value="KAH3812986.1"/>
    <property type="molecule type" value="Genomic_DNA"/>
</dbReference>
<sequence>MVTGKDCSKPSVLDAGDSANRFVCDSREQTMSSVLLMESRCISTDTGCFVHKLGRHDGICISTHKSVGQGTQTHDEVSVRIDSDSTNVGTSALVSNDSSVVDSSTSQAFRKGMLHPNPKLLKLTAWRLSTNGMKQKDFLDKLENYCVHHGESEPRKIIDVNLGNSLAGVVKDKLIPIVHL</sequence>
<evidence type="ECO:0000313" key="1">
    <source>
        <dbReference type="EMBL" id="KAH3812986.1"/>
    </source>
</evidence>
<name>A0A9D4G9D7_DREPO</name>
<comment type="caution">
    <text evidence="1">The sequence shown here is derived from an EMBL/GenBank/DDBJ whole genome shotgun (WGS) entry which is preliminary data.</text>
</comment>
<organism evidence="1 2">
    <name type="scientific">Dreissena polymorpha</name>
    <name type="common">Zebra mussel</name>
    <name type="synonym">Mytilus polymorpha</name>
    <dbReference type="NCBI Taxonomy" id="45954"/>
    <lineage>
        <taxon>Eukaryota</taxon>
        <taxon>Metazoa</taxon>
        <taxon>Spiralia</taxon>
        <taxon>Lophotrochozoa</taxon>
        <taxon>Mollusca</taxon>
        <taxon>Bivalvia</taxon>
        <taxon>Autobranchia</taxon>
        <taxon>Heteroconchia</taxon>
        <taxon>Euheterodonta</taxon>
        <taxon>Imparidentia</taxon>
        <taxon>Neoheterodontei</taxon>
        <taxon>Myida</taxon>
        <taxon>Dreissenoidea</taxon>
        <taxon>Dreissenidae</taxon>
        <taxon>Dreissena</taxon>
    </lineage>
</organism>
<reference evidence="1" key="1">
    <citation type="journal article" date="2019" name="bioRxiv">
        <title>The Genome of the Zebra Mussel, Dreissena polymorpha: A Resource for Invasive Species Research.</title>
        <authorList>
            <person name="McCartney M.A."/>
            <person name="Auch B."/>
            <person name="Kono T."/>
            <person name="Mallez S."/>
            <person name="Zhang Y."/>
            <person name="Obille A."/>
            <person name="Becker A."/>
            <person name="Abrahante J.E."/>
            <person name="Garbe J."/>
            <person name="Badalamenti J.P."/>
            <person name="Herman A."/>
            <person name="Mangelson H."/>
            <person name="Liachko I."/>
            <person name="Sullivan S."/>
            <person name="Sone E.D."/>
            <person name="Koren S."/>
            <person name="Silverstein K.A.T."/>
            <person name="Beckman K.B."/>
            <person name="Gohl D.M."/>
        </authorList>
    </citation>
    <scope>NUCLEOTIDE SEQUENCE</scope>
    <source>
        <strain evidence="1">Duluth1</strain>
        <tissue evidence="1">Whole animal</tissue>
    </source>
</reference>